<dbReference type="PROSITE" id="PS51257">
    <property type="entry name" value="PROKAR_LIPOPROTEIN"/>
    <property type="match status" value="1"/>
</dbReference>
<gene>
    <name evidence="1" type="ORF">UX45_C0005G0018</name>
</gene>
<dbReference type="Proteomes" id="UP000034705">
    <property type="component" value="Unassembled WGS sequence"/>
</dbReference>
<dbReference type="AlphaFoldDB" id="A0A0G1RVJ6"/>
<evidence type="ECO:0000313" key="2">
    <source>
        <dbReference type="Proteomes" id="UP000034705"/>
    </source>
</evidence>
<reference evidence="1 2" key="1">
    <citation type="journal article" date="2015" name="Nature">
        <title>rRNA introns, odd ribosomes, and small enigmatic genomes across a large radiation of phyla.</title>
        <authorList>
            <person name="Brown C.T."/>
            <person name="Hug L.A."/>
            <person name="Thomas B.C."/>
            <person name="Sharon I."/>
            <person name="Castelle C.J."/>
            <person name="Singh A."/>
            <person name="Wilkins M.J."/>
            <person name="Williams K.H."/>
            <person name="Banfield J.F."/>
        </authorList>
    </citation>
    <scope>NUCLEOTIDE SEQUENCE [LARGE SCALE GENOMIC DNA]</scope>
</reference>
<dbReference type="EMBL" id="LCMG01000005">
    <property type="protein sequence ID" value="KKU34008.1"/>
    <property type="molecule type" value="Genomic_DNA"/>
</dbReference>
<name>A0A0G1RVJ6_9BACT</name>
<organism evidence="1 2">
    <name type="scientific">Candidatus Uhrbacteria bacterium GW2011_GWF2_46_218</name>
    <dbReference type="NCBI Taxonomy" id="1619001"/>
    <lineage>
        <taxon>Bacteria</taxon>
        <taxon>Candidatus Uhriibacteriota</taxon>
    </lineage>
</organism>
<protein>
    <submittedName>
        <fullName evidence="1">Uncharacterized protein</fullName>
    </submittedName>
</protein>
<comment type="caution">
    <text evidence="1">The sequence shown here is derived from an EMBL/GenBank/DDBJ whole genome shotgun (WGS) entry which is preliminary data.</text>
</comment>
<proteinExistence type="predicted"/>
<evidence type="ECO:0000313" key="1">
    <source>
        <dbReference type="EMBL" id="KKU34008.1"/>
    </source>
</evidence>
<accession>A0A0G1RVJ6</accession>
<sequence length="158" mass="18123">MRPLFISILTLAFSACINQPKTTGYFVYKGEITGYSVEIVDSLFGSRKDWTRIVHLNDTNRCSWCGIAGHDHENDGLWDAIFWCGYPEVTNGCNAFTQSTRGGWVWQPCPSDDGKVEPFTDTEILEAQSLLYKAVHDVYVPENMVEDLETWKWNRKME</sequence>